<proteinExistence type="predicted"/>
<gene>
    <name evidence="1" type="ORF">GCM10010478_10070</name>
</gene>
<comment type="caution">
    <text evidence="1">The sequence shown here is derived from an EMBL/GenBank/DDBJ whole genome shotgun (WGS) entry which is preliminary data.</text>
</comment>
<reference evidence="2" key="1">
    <citation type="journal article" date="2019" name="Int. J. Syst. Evol. Microbiol.">
        <title>The Global Catalogue of Microorganisms (GCM) 10K type strain sequencing project: providing services to taxonomists for standard genome sequencing and annotation.</title>
        <authorList>
            <consortium name="The Broad Institute Genomics Platform"/>
            <consortium name="The Broad Institute Genome Sequencing Center for Infectious Disease"/>
            <person name="Wu L."/>
            <person name="Ma J."/>
        </authorList>
    </citation>
    <scope>NUCLEOTIDE SEQUENCE [LARGE SCALE GENOMIC DNA]</scope>
    <source>
        <strain evidence="2">JCM 9650</strain>
    </source>
</reference>
<dbReference type="RefSeq" id="WP_189364360.1">
    <property type="nucleotide sequence ID" value="NZ_BAAAVA010000006.1"/>
</dbReference>
<name>A0ABP6IY09_9ACTN</name>
<keyword evidence="2" id="KW-1185">Reference proteome</keyword>
<dbReference type="Proteomes" id="UP001501423">
    <property type="component" value="Unassembled WGS sequence"/>
</dbReference>
<dbReference type="EMBL" id="BAAAVA010000006">
    <property type="protein sequence ID" value="GAA2913197.1"/>
    <property type="molecule type" value="Genomic_DNA"/>
</dbReference>
<evidence type="ECO:0000313" key="2">
    <source>
        <dbReference type="Proteomes" id="UP001501423"/>
    </source>
</evidence>
<accession>A0ABP6IY09</accession>
<evidence type="ECO:0000313" key="1">
    <source>
        <dbReference type="EMBL" id="GAA2913197.1"/>
    </source>
</evidence>
<organism evidence="1 2">
    <name type="scientific">Streptomyces erythrogriseus</name>
    <dbReference type="NCBI Taxonomy" id="284027"/>
    <lineage>
        <taxon>Bacteria</taxon>
        <taxon>Bacillati</taxon>
        <taxon>Actinomycetota</taxon>
        <taxon>Actinomycetes</taxon>
        <taxon>Kitasatosporales</taxon>
        <taxon>Streptomycetaceae</taxon>
        <taxon>Streptomyces</taxon>
        <taxon>Streptomyces griseoincarnatus group</taxon>
    </lineage>
</organism>
<sequence>MHVGENVQTVFASMPLDLAGDLLAKPLTLDITIGEWFGHASVIPALTEAVTAGMR</sequence>
<protein>
    <submittedName>
        <fullName evidence="1">Uncharacterized protein</fullName>
    </submittedName>
</protein>